<name>A0A383D848_9ZZZZ</name>
<protein>
    <submittedName>
        <fullName evidence="1">Uncharacterized protein</fullName>
    </submittedName>
</protein>
<accession>A0A383D848</accession>
<dbReference type="EMBL" id="UINC01214960">
    <property type="protein sequence ID" value="SVE40425.1"/>
    <property type="molecule type" value="Genomic_DNA"/>
</dbReference>
<gene>
    <name evidence="1" type="ORF">METZ01_LOCUS493279</name>
</gene>
<feature type="non-terminal residue" evidence="1">
    <location>
        <position position="101"/>
    </location>
</feature>
<reference evidence="1" key="1">
    <citation type="submission" date="2018-05" db="EMBL/GenBank/DDBJ databases">
        <authorList>
            <person name="Lanie J.A."/>
            <person name="Ng W.-L."/>
            <person name="Kazmierczak K.M."/>
            <person name="Andrzejewski T.M."/>
            <person name="Davidsen T.M."/>
            <person name="Wayne K.J."/>
            <person name="Tettelin H."/>
            <person name="Glass J.I."/>
            <person name="Rusch D."/>
            <person name="Podicherti R."/>
            <person name="Tsui H.-C.T."/>
            <person name="Winkler M.E."/>
        </authorList>
    </citation>
    <scope>NUCLEOTIDE SEQUENCE</scope>
</reference>
<evidence type="ECO:0000313" key="1">
    <source>
        <dbReference type="EMBL" id="SVE40425.1"/>
    </source>
</evidence>
<proteinExistence type="predicted"/>
<sequence>VNLVIFVCVVFKYTQNHVAIVPNPKWADVKVGNFWSDKENIVQHIYEPGFKHAGRYIRETGSFSTNVYHLMGIELLDFLLRDKENHMTLICSMNFTQKQDI</sequence>
<organism evidence="1">
    <name type="scientific">marine metagenome</name>
    <dbReference type="NCBI Taxonomy" id="408172"/>
    <lineage>
        <taxon>unclassified sequences</taxon>
        <taxon>metagenomes</taxon>
        <taxon>ecological metagenomes</taxon>
    </lineage>
</organism>
<dbReference type="AlphaFoldDB" id="A0A383D848"/>
<feature type="non-terminal residue" evidence="1">
    <location>
        <position position="1"/>
    </location>
</feature>